<evidence type="ECO:0000313" key="1">
    <source>
        <dbReference type="EMBL" id="MAH64145.1"/>
    </source>
</evidence>
<dbReference type="Proteomes" id="UP000226525">
    <property type="component" value="Unassembled WGS sequence"/>
</dbReference>
<evidence type="ECO:0000313" key="2">
    <source>
        <dbReference type="Proteomes" id="UP000226525"/>
    </source>
</evidence>
<protein>
    <recommendedName>
        <fullName evidence="3">DUF3575 domain-containing protein</fullName>
    </recommendedName>
</protein>
<sequence>MTHPFSSLFIHLLLLFIISKIVLAEELTSQSYPVQMTTTSIGDGFWAGLFVKEDLLLGLQFTNHSINFTRYENYEHSISQQSQVVLIFNRWNPLKETALFFQSGIAHRKQYEDTVFRRDHYQGDTLVAYGRFGNIKVVWPEWAANLGVGWHWCSDQGFSGGFGYGLLVSERPKMTTNSSDWTVTEAEDKYFQEQQEKTRDKINQLAFWPLYSASFGWTF</sequence>
<evidence type="ECO:0008006" key="3">
    <source>
        <dbReference type="Google" id="ProtNLM"/>
    </source>
</evidence>
<comment type="caution">
    <text evidence="1">The sequence shown here is derived from an EMBL/GenBank/DDBJ whole genome shotgun (WGS) entry which is preliminary data.</text>
</comment>
<dbReference type="Gene3D" id="2.40.160.170">
    <property type="match status" value="1"/>
</dbReference>
<gene>
    <name evidence="1" type="ORF">CMN54_12025</name>
</gene>
<proteinExistence type="predicted"/>
<dbReference type="EMBL" id="NZEX01000138">
    <property type="protein sequence ID" value="MAH64145.1"/>
    <property type="molecule type" value="Genomic_DNA"/>
</dbReference>
<organism evidence="1 2">
    <name type="scientific">SAR324 cluster bacterium</name>
    <dbReference type="NCBI Taxonomy" id="2024889"/>
    <lineage>
        <taxon>Bacteria</taxon>
        <taxon>Deltaproteobacteria</taxon>
        <taxon>SAR324 cluster</taxon>
    </lineage>
</organism>
<dbReference type="AlphaFoldDB" id="A0A2D6YM23"/>
<name>A0A2D6YM23_9DELT</name>
<reference evidence="2" key="1">
    <citation type="submission" date="2017-09" db="EMBL/GenBank/DDBJ databases">
        <title>The Reconstruction of 2,631 Draft Metagenome-Assembled Genomes from the Global Oceans.</title>
        <authorList>
            <person name="Tully B.J."/>
            <person name="Graham E.D."/>
            <person name="Heidelberg J.F."/>
        </authorList>
    </citation>
    <scope>NUCLEOTIDE SEQUENCE [LARGE SCALE GENOMIC DNA]</scope>
</reference>
<accession>A0A2D6YM23</accession>